<sequence length="228" mass="23817">MHGHDFTADTNQINLTCDAAALDRTTFRHQGWTNLHGGLKTNTFAMSGFWQSADDDAVDPEAYADLGVSNRPFTIGPVEAEGSPAYLFRAGHFDYNLFGSVGELAPFTLTSNGTDGDGVVRGQLAAAMREVSAPGVLGSGLDLGAVAEGQTLYATVHVFAAATSITIDVESDDSAAFASPTTRATIGPLTARGGTWRTVAGPTTDTHWRFNVSDITGTFTVAAALGIK</sequence>
<dbReference type="Proteomes" id="UP000295136">
    <property type="component" value="Unassembled WGS sequence"/>
</dbReference>
<name>A0A4R5F029_9ACTN</name>
<evidence type="ECO:0000313" key="1">
    <source>
        <dbReference type="EMBL" id="TDE40500.1"/>
    </source>
</evidence>
<keyword evidence="2" id="KW-1185">Reference proteome</keyword>
<protein>
    <submittedName>
        <fullName evidence="1">Uncharacterized protein</fullName>
    </submittedName>
</protein>
<accession>A0A4R5F029</accession>
<reference evidence="1 2" key="1">
    <citation type="submission" date="2019-03" db="EMBL/GenBank/DDBJ databases">
        <title>Draft genome sequences of novel Actinobacteria.</title>
        <authorList>
            <person name="Sahin N."/>
            <person name="Ay H."/>
            <person name="Saygin H."/>
        </authorList>
    </citation>
    <scope>NUCLEOTIDE SEQUENCE [LARGE SCALE GENOMIC DNA]</scope>
    <source>
        <strain evidence="1 2">6K102</strain>
    </source>
</reference>
<dbReference type="RefSeq" id="WP_132636108.1">
    <property type="nucleotide sequence ID" value="NZ_SMLD01000108.1"/>
</dbReference>
<organism evidence="1 2">
    <name type="scientific">Nonomuraea mesophila</name>
    <dbReference type="NCBI Taxonomy" id="2530382"/>
    <lineage>
        <taxon>Bacteria</taxon>
        <taxon>Bacillati</taxon>
        <taxon>Actinomycetota</taxon>
        <taxon>Actinomycetes</taxon>
        <taxon>Streptosporangiales</taxon>
        <taxon>Streptosporangiaceae</taxon>
        <taxon>Nonomuraea</taxon>
    </lineage>
</organism>
<evidence type="ECO:0000313" key="2">
    <source>
        <dbReference type="Proteomes" id="UP000295136"/>
    </source>
</evidence>
<dbReference type="EMBL" id="SMLD01000108">
    <property type="protein sequence ID" value="TDE40500.1"/>
    <property type="molecule type" value="Genomic_DNA"/>
</dbReference>
<gene>
    <name evidence="1" type="ORF">E1295_31875</name>
</gene>
<dbReference type="AlphaFoldDB" id="A0A4R5F029"/>
<comment type="caution">
    <text evidence="1">The sequence shown here is derived from an EMBL/GenBank/DDBJ whole genome shotgun (WGS) entry which is preliminary data.</text>
</comment>
<proteinExistence type="predicted"/>